<comment type="caution">
    <text evidence="1">The sequence shown here is derived from an EMBL/GenBank/DDBJ whole genome shotgun (WGS) entry which is preliminary data.</text>
</comment>
<dbReference type="Proteomes" id="UP000014629">
    <property type="component" value="Unassembled WGS sequence"/>
</dbReference>
<sequence>MRLLFDGGRLDSSVAQRLLLPGPELRGWRFVTEEEAARLLPPVRYERLRWALRARERGAALYLEAGEPVGG</sequence>
<accession>S3ZPF4</accession>
<name>S3ZPF4_9ACTN</name>
<proteinExistence type="predicted"/>
<organism evidence="1 2">
    <name type="scientific">Streptomyces aurantiacus JA 4570</name>
    <dbReference type="NCBI Taxonomy" id="1286094"/>
    <lineage>
        <taxon>Bacteria</taxon>
        <taxon>Bacillati</taxon>
        <taxon>Actinomycetota</taxon>
        <taxon>Actinomycetes</taxon>
        <taxon>Kitasatosporales</taxon>
        <taxon>Streptomycetaceae</taxon>
        <taxon>Streptomyces</taxon>
        <taxon>Streptomyces aurantiacus group</taxon>
    </lineage>
</organism>
<protein>
    <submittedName>
        <fullName evidence="1">Uncharacterized protein</fullName>
    </submittedName>
</protein>
<dbReference type="AlphaFoldDB" id="S3ZPF4"/>
<evidence type="ECO:0000313" key="2">
    <source>
        <dbReference type="Proteomes" id="UP000014629"/>
    </source>
</evidence>
<gene>
    <name evidence="1" type="ORF">STRAU_1964</name>
</gene>
<evidence type="ECO:0000313" key="1">
    <source>
        <dbReference type="EMBL" id="EPH45063.1"/>
    </source>
</evidence>
<reference evidence="1 2" key="1">
    <citation type="submission" date="2013-02" db="EMBL/GenBank/DDBJ databases">
        <title>Draft Genome Sequence of Streptomyces aurantiacus, Which Produces Setomimycin.</title>
        <authorList>
            <person name="Gruening B.A."/>
            <person name="Praeg A."/>
            <person name="Erxleben A."/>
            <person name="Guenther S."/>
            <person name="Mueller M."/>
        </authorList>
    </citation>
    <scope>NUCLEOTIDE SEQUENCE [LARGE SCALE GENOMIC DNA]</scope>
    <source>
        <strain evidence="1 2">JA 4570</strain>
    </source>
</reference>
<dbReference type="EMBL" id="AOPZ01000069">
    <property type="protein sequence ID" value="EPH45063.1"/>
    <property type="molecule type" value="Genomic_DNA"/>
</dbReference>
<dbReference type="PATRIC" id="fig|1286094.4.peg.1943"/>
<keyword evidence="2" id="KW-1185">Reference proteome</keyword>